<dbReference type="Proteomes" id="UP000231701">
    <property type="component" value="Chromosome"/>
</dbReference>
<gene>
    <name evidence="3" type="ORF">Ga0123461_1794</name>
</gene>
<keyword evidence="4" id="KW-1185">Reference proteome</keyword>
<organism evidence="3 4">
    <name type="scientific">Mariprofundus aestuarium</name>
    <dbReference type="NCBI Taxonomy" id="1921086"/>
    <lineage>
        <taxon>Bacteria</taxon>
        <taxon>Pseudomonadati</taxon>
        <taxon>Pseudomonadota</taxon>
        <taxon>Candidatius Mariprofundia</taxon>
        <taxon>Mariprofundales</taxon>
        <taxon>Mariprofundaceae</taxon>
        <taxon>Mariprofundus</taxon>
    </lineage>
</organism>
<dbReference type="GO" id="GO:0042834">
    <property type="term" value="F:peptidoglycan binding"/>
    <property type="evidence" value="ECO:0007669"/>
    <property type="project" value="InterPro"/>
</dbReference>
<protein>
    <submittedName>
        <fullName evidence="3">Cell division protein DedD (Protein involved in septation)</fullName>
    </submittedName>
</protein>
<keyword evidence="1" id="KW-1133">Transmembrane helix</keyword>
<dbReference type="InterPro" id="IPR007730">
    <property type="entry name" value="SPOR-like_dom"/>
</dbReference>
<dbReference type="RefSeq" id="WP_100278006.1">
    <property type="nucleotide sequence ID" value="NZ_CP018799.1"/>
</dbReference>
<keyword evidence="1" id="KW-0812">Transmembrane</keyword>
<sequence>MTEQTTWQASAIEHRSAWIFALCCLLLILIASLKPDLFEFSQEEVALPEQVEDTARDSDALAERIAPPVEEPAEAVKSTPEIEQPKAVVIPAKPVTSNRVITKKPAVKAVSSKTSSTPASGYYVQLGAFGEKPRAQGLVDQLKRQGWNAVISAKPNGLHAVWAGPKKDHAEAEKLQKAIEKKMKTKGFIVQQKGA</sequence>
<keyword evidence="3" id="KW-0131">Cell cycle</keyword>
<keyword evidence="3" id="KW-0132">Cell division</keyword>
<evidence type="ECO:0000313" key="3">
    <source>
        <dbReference type="EMBL" id="ATX80207.1"/>
    </source>
</evidence>
<accession>A0A2K8KZ01</accession>
<evidence type="ECO:0000313" key="4">
    <source>
        <dbReference type="Proteomes" id="UP000231701"/>
    </source>
</evidence>
<evidence type="ECO:0000259" key="2">
    <source>
        <dbReference type="PROSITE" id="PS51724"/>
    </source>
</evidence>
<evidence type="ECO:0000256" key="1">
    <source>
        <dbReference type="SAM" id="Phobius"/>
    </source>
</evidence>
<dbReference type="SUPFAM" id="SSF110997">
    <property type="entry name" value="Sporulation related repeat"/>
    <property type="match status" value="1"/>
</dbReference>
<feature type="transmembrane region" description="Helical" evidence="1">
    <location>
        <begin position="16"/>
        <end position="33"/>
    </location>
</feature>
<reference evidence="3 4" key="1">
    <citation type="submission" date="2016-12" db="EMBL/GenBank/DDBJ databases">
        <title>Isolation and genomic insights into novel planktonic Zetaproteobacteria from stratified waters of the Chesapeake Bay.</title>
        <authorList>
            <person name="McAllister S.M."/>
            <person name="Kato S."/>
            <person name="Chan C.S."/>
            <person name="Chiu B.K."/>
            <person name="Field E.K."/>
        </authorList>
    </citation>
    <scope>NUCLEOTIDE SEQUENCE [LARGE SCALE GENOMIC DNA]</scope>
    <source>
        <strain evidence="3 4">CP-5</strain>
    </source>
</reference>
<dbReference type="PANTHER" id="PTHR38687">
    <property type="entry name" value="CELL DIVISION PROTEIN DEDD-RELATED"/>
    <property type="match status" value="1"/>
</dbReference>
<proteinExistence type="predicted"/>
<dbReference type="OrthoDB" id="5295979at2"/>
<dbReference type="Pfam" id="PF05036">
    <property type="entry name" value="SPOR"/>
    <property type="match status" value="1"/>
</dbReference>
<dbReference type="Gene3D" id="3.30.70.1070">
    <property type="entry name" value="Sporulation related repeat"/>
    <property type="match status" value="1"/>
</dbReference>
<dbReference type="InterPro" id="IPR036680">
    <property type="entry name" value="SPOR-like_sf"/>
</dbReference>
<dbReference type="PANTHER" id="PTHR38687:SF1">
    <property type="entry name" value="CELL DIVISION PROTEIN DEDD"/>
    <property type="match status" value="1"/>
</dbReference>
<dbReference type="InterPro" id="IPR052521">
    <property type="entry name" value="Cell_div_SPOR-domain"/>
</dbReference>
<name>A0A2K8KZ01_MARES</name>
<dbReference type="EMBL" id="CP018799">
    <property type="protein sequence ID" value="ATX80207.1"/>
    <property type="molecule type" value="Genomic_DNA"/>
</dbReference>
<dbReference type="PROSITE" id="PS51724">
    <property type="entry name" value="SPOR"/>
    <property type="match status" value="1"/>
</dbReference>
<dbReference type="GO" id="GO:0032506">
    <property type="term" value="P:cytokinetic process"/>
    <property type="evidence" value="ECO:0007669"/>
    <property type="project" value="TreeGrafter"/>
</dbReference>
<keyword evidence="1" id="KW-0472">Membrane</keyword>
<feature type="domain" description="SPOR" evidence="2">
    <location>
        <begin position="116"/>
        <end position="192"/>
    </location>
</feature>
<dbReference type="KEGG" id="maes:Ga0123461_1794"/>
<dbReference type="GO" id="GO:0032153">
    <property type="term" value="C:cell division site"/>
    <property type="evidence" value="ECO:0007669"/>
    <property type="project" value="TreeGrafter"/>
</dbReference>
<dbReference type="GO" id="GO:0030428">
    <property type="term" value="C:cell septum"/>
    <property type="evidence" value="ECO:0007669"/>
    <property type="project" value="TreeGrafter"/>
</dbReference>
<dbReference type="AlphaFoldDB" id="A0A2K8KZ01"/>